<sequence length="83" mass="9180">MRGRVGGHGAGEEGTAGEAPRDRGESERCVGSAHWGRREEQAETLWRVAAPVGGERPHRVRRERNRTEGPICKGHSREREAVV</sequence>
<dbReference type="AlphaFoldDB" id="A0AAV7QGR5"/>
<feature type="compositionally biased region" description="Gly residues" evidence="1">
    <location>
        <begin position="1"/>
        <end position="14"/>
    </location>
</feature>
<proteinExistence type="predicted"/>
<feature type="compositionally biased region" description="Basic and acidic residues" evidence="1">
    <location>
        <begin position="19"/>
        <end position="28"/>
    </location>
</feature>
<comment type="caution">
    <text evidence="2">The sequence shown here is derived from an EMBL/GenBank/DDBJ whole genome shotgun (WGS) entry which is preliminary data.</text>
</comment>
<dbReference type="EMBL" id="JANPWB010000010">
    <property type="protein sequence ID" value="KAJ1139335.1"/>
    <property type="molecule type" value="Genomic_DNA"/>
</dbReference>
<name>A0AAV7QGR5_PLEWA</name>
<evidence type="ECO:0000313" key="3">
    <source>
        <dbReference type="Proteomes" id="UP001066276"/>
    </source>
</evidence>
<accession>A0AAV7QGR5</accession>
<protein>
    <submittedName>
        <fullName evidence="2">Uncharacterized protein</fullName>
    </submittedName>
</protein>
<reference evidence="2" key="1">
    <citation type="journal article" date="2022" name="bioRxiv">
        <title>Sequencing and chromosome-scale assembly of the giantPleurodeles waltlgenome.</title>
        <authorList>
            <person name="Brown T."/>
            <person name="Elewa A."/>
            <person name="Iarovenko S."/>
            <person name="Subramanian E."/>
            <person name="Araus A.J."/>
            <person name="Petzold A."/>
            <person name="Susuki M."/>
            <person name="Suzuki K.-i.T."/>
            <person name="Hayashi T."/>
            <person name="Toyoda A."/>
            <person name="Oliveira C."/>
            <person name="Osipova E."/>
            <person name="Leigh N.D."/>
            <person name="Simon A."/>
            <person name="Yun M.H."/>
        </authorList>
    </citation>
    <scope>NUCLEOTIDE SEQUENCE</scope>
    <source>
        <strain evidence="2">20211129_DDA</strain>
        <tissue evidence="2">Liver</tissue>
    </source>
</reference>
<gene>
    <name evidence="2" type="ORF">NDU88_005710</name>
</gene>
<evidence type="ECO:0000256" key="1">
    <source>
        <dbReference type="SAM" id="MobiDB-lite"/>
    </source>
</evidence>
<evidence type="ECO:0000313" key="2">
    <source>
        <dbReference type="EMBL" id="KAJ1139335.1"/>
    </source>
</evidence>
<keyword evidence="3" id="KW-1185">Reference proteome</keyword>
<dbReference type="Proteomes" id="UP001066276">
    <property type="component" value="Chromosome 6"/>
</dbReference>
<organism evidence="2 3">
    <name type="scientific">Pleurodeles waltl</name>
    <name type="common">Iberian ribbed newt</name>
    <dbReference type="NCBI Taxonomy" id="8319"/>
    <lineage>
        <taxon>Eukaryota</taxon>
        <taxon>Metazoa</taxon>
        <taxon>Chordata</taxon>
        <taxon>Craniata</taxon>
        <taxon>Vertebrata</taxon>
        <taxon>Euteleostomi</taxon>
        <taxon>Amphibia</taxon>
        <taxon>Batrachia</taxon>
        <taxon>Caudata</taxon>
        <taxon>Salamandroidea</taxon>
        <taxon>Salamandridae</taxon>
        <taxon>Pleurodelinae</taxon>
        <taxon>Pleurodeles</taxon>
    </lineage>
</organism>
<feature type="region of interest" description="Disordered" evidence="1">
    <location>
        <begin position="1"/>
        <end position="83"/>
    </location>
</feature>